<keyword evidence="3" id="KW-1185">Reference proteome</keyword>
<name>A0A1K0GY32_9ACTN</name>
<protein>
    <submittedName>
        <fullName evidence="2">Uncharacterized protein</fullName>
    </submittedName>
</protein>
<dbReference type="AlphaFoldDB" id="A0A1K0GY32"/>
<proteinExistence type="predicted"/>
<accession>A0A1K0GY32</accession>
<feature type="region of interest" description="Disordered" evidence="1">
    <location>
        <begin position="84"/>
        <end position="103"/>
    </location>
</feature>
<evidence type="ECO:0000313" key="3">
    <source>
        <dbReference type="Proteomes" id="UP000182486"/>
    </source>
</evidence>
<evidence type="ECO:0000256" key="1">
    <source>
        <dbReference type="SAM" id="MobiDB-lite"/>
    </source>
</evidence>
<evidence type="ECO:0000313" key="2">
    <source>
        <dbReference type="EMBL" id="OJF14339.1"/>
    </source>
</evidence>
<dbReference type="RefSeq" id="WP_071804876.1">
    <property type="nucleotide sequence ID" value="NZ_MEIA01000102.1"/>
</dbReference>
<dbReference type="EMBL" id="MEIA01000102">
    <property type="protein sequence ID" value="OJF14339.1"/>
    <property type="molecule type" value="Genomic_DNA"/>
</dbReference>
<organism evidence="2 3">
    <name type="scientific">Couchioplanes caeruleus subsp. caeruleus</name>
    <dbReference type="NCBI Taxonomy" id="56427"/>
    <lineage>
        <taxon>Bacteria</taxon>
        <taxon>Bacillati</taxon>
        <taxon>Actinomycetota</taxon>
        <taxon>Actinomycetes</taxon>
        <taxon>Micromonosporales</taxon>
        <taxon>Micromonosporaceae</taxon>
        <taxon>Couchioplanes</taxon>
    </lineage>
</organism>
<gene>
    <name evidence="2" type="ORF">BG844_10470</name>
</gene>
<sequence length="103" mass="11135">MSGSAELGAVRRFWTERVAHLHTPGDAEAAQVRASAVAVLDNNGRLTSVQRSMLAGATAELERRDFPHSADLLHLARLVQRAAAQDQSNVMPRRSSSAALYGR</sequence>
<comment type="caution">
    <text evidence="2">The sequence shown here is derived from an EMBL/GenBank/DDBJ whole genome shotgun (WGS) entry which is preliminary data.</text>
</comment>
<reference evidence="2 3" key="1">
    <citation type="submission" date="2016-09" db="EMBL/GenBank/DDBJ databases">
        <title>Couchioplanes caeruleus draft genome sequence.</title>
        <authorList>
            <person name="Sheehan J."/>
            <person name="Caffrey P."/>
        </authorList>
    </citation>
    <scope>NUCLEOTIDE SEQUENCE [LARGE SCALE GENOMIC DNA]</scope>
    <source>
        <strain evidence="2 3">DSM 43634</strain>
    </source>
</reference>
<dbReference type="Proteomes" id="UP000182486">
    <property type="component" value="Unassembled WGS sequence"/>
</dbReference>
<feature type="compositionally biased region" description="Polar residues" evidence="1">
    <location>
        <begin position="85"/>
        <end position="103"/>
    </location>
</feature>